<dbReference type="EMBL" id="NMUH01003495">
    <property type="protein sequence ID" value="MQM05883.1"/>
    <property type="molecule type" value="Genomic_DNA"/>
</dbReference>
<gene>
    <name evidence="4" type="ORF">Taro_038694</name>
</gene>
<evidence type="ECO:0000259" key="3">
    <source>
        <dbReference type="Pfam" id="PF10536"/>
    </source>
</evidence>
<dbReference type="PANTHER" id="PTHR46033:SF8">
    <property type="entry name" value="PROTEIN MAINTENANCE OF MERISTEMS-LIKE"/>
    <property type="match status" value="1"/>
</dbReference>
<reference evidence="4" key="1">
    <citation type="submission" date="2017-07" db="EMBL/GenBank/DDBJ databases">
        <title>Taro Niue Genome Assembly and Annotation.</title>
        <authorList>
            <person name="Atibalentja N."/>
            <person name="Keating K."/>
            <person name="Fields C.J."/>
        </authorList>
    </citation>
    <scope>NUCLEOTIDE SEQUENCE</scope>
    <source>
        <strain evidence="4">Niue_2</strain>
        <tissue evidence="4">Leaf</tissue>
    </source>
</reference>
<protein>
    <recommendedName>
        <fullName evidence="3">Aminotransferase-like plant mobile domain-containing protein</fullName>
    </recommendedName>
</protein>
<dbReference type="Pfam" id="PF10536">
    <property type="entry name" value="PMD"/>
    <property type="match status" value="1"/>
</dbReference>
<feature type="region of interest" description="Disordered" evidence="2">
    <location>
        <begin position="1"/>
        <end position="21"/>
    </location>
</feature>
<dbReference type="InterPro" id="IPR019557">
    <property type="entry name" value="AminoTfrase-like_pln_mobile"/>
</dbReference>
<evidence type="ECO:0000313" key="4">
    <source>
        <dbReference type="EMBL" id="MQM05883.1"/>
    </source>
</evidence>
<dbReference type="InterPro" id="IPR044824">
    <property type="entry name" value="MAIN-like"/>
</dbReference>
<feature type="coiled-coil region" evidence="1">
    <location>
        <begin position="425"/>
        <end position="499"/>
    </location>
</feature>
<feature type="domain" description="Aminotransferase-like plant mobile" evidence="3">
    <location>
        <begin position="63"/>
        <end position="243"/>
    </location>
</feature>
<name>A0A843W473_COLES</name>
<evidence type="ECO:0000256" key="2">
    <source>
        <dbReference type="SAM" id="MobiDB-lite"/>
    </source>
</evidence>
<organism evidence="4 5">
    <name type="scientific">Colocasia esculenta</name>
    <name type="common">Wild taro</name>
    <name type="synonym">Arum esculentum</name>
    <dbReference type="NCBI Taxonomy" id="4460"/>
    <lineage>
        <taxon>Eukaryota</taxon>
        <taxon>Viridiplantae</taxon>
        <taxon>Streptophyta</taxon>
        <taxon>Embryophyta</taxon>
        <taxon>Tracheophyta</taxon>
        <taxon>Spermatophyta</taxon>
        <taxon>Magnoliopsida</taxon>
        <taxon>Liliopsida</taxon>
        <taxon>Araceae</taxon>
        <taxon>Aroideae</taxon>
        <taxon>Colocasieae</taxon>
        <taxon>Colocasia</taxon>
    </lineage>
</organism>
<keyword evidence="5" id="KW-1185">Reference proteome</keyword>
<dbReference type="Proteomes" id="UP000652761">
    <property type="component" value="Unassembled WGS sequence"/>
</dbReference>
<keyword evidence="1" id="KW-0175">Coiled coil</keyword>
<evidence type="ECO:0000256" key="1">
    <source>
        <dbReference type="SAM" id="Coils"/>
    </source>
</evidence>
<comment type="caution">
    <text evidence="4">The sequence shown here is derived from an EMBL/GenBank/DDBJ whole genome shotgun (WGS) entry which is preliminary data.</text>
</comment>
<dbReference type="AlphaFoldDB" id="A0A843W473"/>
<sequence>MEEDPPPATGDEDEPVGPKKSELRSRLGWAVIRAIYDGLPDFQVRRLEGMGFGPFLRLEELAPNVALIQVLKERWDLECHAFLFLWGHMVPTLEDVVRITGLRVDGQAVTGTTYTSYQEPVERLLGLEVRGERSSLVQRTVLQASLGVVSAHLQTGEGQAEHMERMTDDARAAMAEEEGEAADRDLRRFLTLVIGKMILGIRGDPVGCRFLPLLEDLSSVGNYAWGAALLAHLFDSLGTSSRETGVGVLPPPLPGSQGGKATRRWRFCRDERSLRRQVTLIHDALDTVPFGHVQWTPYVGEDDATQPWVERGRPYFGRDIWLHCFNTVVLLHHRLVARTLGLHQAVVEFPTRQRSWERPGRSFRGIQQITDWTVQVREQLDDWERRGKEVVSEAASDEDYFRAYARKYGAQLDPEGQISSLEGILHSTIQQRDDLQAVVDQLQAELDRAQQMVGGASSSREDPGRSVLEGQLASAAARAEDALAQLREREQELRTALARTTMLEAEMAELCLRPEAAEVARWRQEAEAAARWQQEAAEATR</sequence>
<proteinExistence type="predicted"/>
<feature type="compositionally biased region" description="Acidic residues" evidence="2">
    <location>
        <begin position="1"/>
        <end position="15"/>
    </location>
</feature>
<accession>A0A843W473</accession>
<dbReference type="PANTHER" id="PTHR46033">
    <property type="entry name" value="PROTEIN MAIN-LIKE 2"/>
    <property type="match status" value="1"/>
</dbReference>
<dbReference type="GO" id="GO:0010073">
    <property type="term" value="P:meristem maintenance"/>
    <property type="evidence" value="ECO:0007669"/>
    <property type="project" value="InterPro"/>
</dbReference>
<evidence type="ECO:0000313" key="5">
    <source>
        <dbReference type="Proteomes" id="UP000652761"/>
    </source>
</evidence>